<comment type="caution">
    <text evidence="1">The sequence shown here is derived from an EMBL/GenBank/DDBJ whole genome shotgun (WGS) entry which is preliminary data.</text>
</comment>
<dbReference type="EMBL" id="JAELUR010000004">
    <property type="protein sequence ID" value="KAG7432257.1"/>
    <property type="molecule type" value="Genomic_DNA"/>
</dbReference>
<organism evidence="1 2">
    <name type="scientific">Fusarium oxysporum f. sp. raphani</name>
    <dbReference type="NCBI Taxonomy" id="96318"/>
    <lineage>
        <taxon>Eukaryota</taxon>
        <taxon>Fungi</taxon>
        <taxon>Dikarya</taxon>
        <taxon>Ascomycota</taxon>
        <taxon>Pezizomycotina</taxon>
        <taxon>Sordariomycetes</taxon>
        <taxon>Hypocreomycetidae</taxon>
        <taxon>Hypocreales</taxon>
        <taxon>Nectriaceae</taxon>
        <taxon>Fusarium</taxon>
        <taxon>Fusarium oxysporum species complex</taxon>
    </lineage>
</organism>
<evidence type="ECO:0000313" key="1">
    <source>
        <dbReference type="EMBL" id="KAG7432257.1"/>
    </source>
</evidence>
<gene>
    <name evidence="1" type="ORF">Forpi1262_v006885</name>
</gene>
<accession>A0A8J5Q1Y5</accession>
<sequence length="141" mass="15148">MLTRQPNARGHHKPPSCLNATVKPANQANTTSAPPLPAGDCDIARGYHGDRCYVCPASVGEAWGVNKPVIVTGGSDAYRVVSRDLAVRRAGDPITFYRYPNSSPRKKQAATTTSVCQIGPHGEWPLTQHHGSFQNSTQQLG</sequence>
<reference evidence="1" key="1">
    <citation type="submission" date="2021-04" db="EMBL/GenBank/DDBJ databases">
        <title>First draft genome resource for Brassicaceae pathogens Fusarium oxysporum f. sp. raphani and Fusarium oxysporum f. sp. rapae.</title>
        <authorList>
            <person name="Asai S."/>
        </authorList>
    </citation>
    <scope>NUCLEOTIDE SEQUENCE</scope>
    <source>
        <strain evidence="1">Tf1262</strain>
    </source>
</reference>
<evidence type="ECO:0000313" key="2">
    <source>
        <dbReference type="Proteomes" id="UP000693942"/>
    </source>
</evidence>
<proteinExistence type="predicted"/>
<name>A0A8J5Q1Y5_FUSOX</name>
<dbReference type="Proteomes" id="UP000693942">
    <property type="component" value="Unassembled WGS sequence"/>
</dbReference>
<dbReference type="AlphaFoldDB" id="A0A8J5Q1Y5"/>
<protein>
    <submittedName>
        <fullName evidence="1">Uncharacterized protein</fullName>
    </submittedName>
</protein>